<accession>A0A0L7L4B7</accession>
<comment type="caution">
    <text evidence="2">The sequence shown here is derived from an EMBL/GenBank/DDBJ whole genome shotgun (WGS) entry which is preliminary data.</text>
</comment>
<protein>
    <recommendedName>
        <fullName evidence="1">DDE-1 domain-containing protein</fullName>
    </recommendedName>
</protein>
<dbReference type="InterPro" id="IPR050863">
    <property type="entry name" value="CenT-Element_Derived"/>
</dbReference>
<name>A0A0L7L4B7_OPEBR</name>
<dbReference type="Pfam" id="PF03184">
    <property type="entry name" value="DDE_1"/>
    <property type="match status" value="1"/>
</dbReference>
<dbReference type="PANTHER" id="PTHR19303:SF74">
    <property type="entry name" value="POGO TRANSPOSABLE ELEMENT WITH KRAB DOMAIN"/>
    <property type="match status" value="1"/>
</dbReference>
<dbReference type="GO" id="GO:0003677">
    <property type="term" value="F:DNA binding"/>
    <property type="evidence" value="ECO:0007669"/>
    <property type="project" value="TreeGrafter"/>
</dbReference>
<feature type="domain" description="DDE-1" evidence="1">
    <location>
        <begin position="74"/>
        <end position="192"/>
    </location>
</feature>
<evidence type="ECO:0000313" key="2">
    <source>
        <dbReference type="EMBL" id="KOB70151.1"/>
    </source>
</evidence>
<dbReference type="InterPro" id="IPR004875">
    <property type="entry name" value="DDE_SF_endonuclease_dom"/>
</dbReference>
<dbReference type="AlphaFoldDB" id="A0A0L7L4B7"/>
<sequence length="216" mass="24331">MNKARARVTEESIRVWFRTLEAFLVESNHRDILECPERIFNGDESGFAFCPKTGKVLGPRGFRKLYQIKNGSEKDNLTVLVTFNANAQICPPLVVFPYVRPPKQVVDSMPPEWVLGRSESGWMRGDVFFEYITNDFNNWVESNGIKKPILLLVDGHKSHMSLVLSATCEQMGIILYALPPNTTHMLQPADAGRESAGKATREWILRAALALFAGTF</sequence>
<dbReference type="EMBL" id="JTDY01003103">
    <property type="protein sequence ID" value="KOB70151.1"/>
    <property type="molecule type" value="Genomic_DNA"/>
</dbReference>
<gene>
    <name evidence="2" type="ORF">OBRU01_15785</name>
</gene>
<dbReference type="PANTHER" id="PTHR19303">
    <property type="entry name" value="TRANSPOSON"/>
    <property type="match status" value="1"/>
</dbReference>
<organism evidence="2 3">
    <name type="scientific">Operophtera brumata</name>
    <name type="common">Winter moth</name>
    <name type="synonym">Phalaena brumata</name>
    <dbReference type="NCBI Taxonomy" id="104452"/>
    <lineage>
        <taxon>Eukaryota</taxon>
        <taxon>Metazoa</taxon>
        <taxon>Ecdysozoa</taxon>
        <taxon>Arthropoda</taxon>
        <taxon>Hexapoda</taxon>
        <taxon>Insecta</taxon>
        <taxon>Pterygota</taxon>
        <taxon>Neoptera</taxon>
        <taxon>Endopterygota</taxon>
        <taxon>Lepidoptera</taxon>
        <taxon>Glossata</taxon>
        <taxon>Ditrysia</taxon>
        <taxon>Geometroidea</taxon>
        <taxon>Geometridae</taxon>
        <taxon>Larentiinae</taxon>
        <taxon>Operophtera</taxon>
    </lineage>
</organism>
<dbReference type="GO" id="GO:0005634">
    <property type="term" value="C:nucleus"/>
    <property type="evidence" value="ECO:0007669"/>
    <property type="project" value="TreeGrafter"/>
</dbReference>
<proteinExistence type="predicted"/>
<keyword evidence="3" id="KW-1185">Reference proteome</keyword>
<dbReference type="STRING" id="104452.A0A0L7L4B7"/>
<evidence type="ECO:0000313" key="3">
    <source>
        <dbReference type="Proteomes" id="UP000037510"/>
    </source>
</evidence>
<evidence type="ECO:0000259" key="1">
    <source>
        <dbReference type="Pfam" id="PF03184"/>
    </source>
</evidence>
<dbReference type="Proteomes" id="UP000037510">
    <property type="component" value="Unassembled WGS sequence"/>
</dbReference>
<reference evidence="2 3" key="1">
    <citation type="journal article" date="2015" name="Genome Biol. Evol.">
        <title>The genome of winter moth (Operophtera brumata) provides a genomic perspective on sexual dimorphism and phenology.</title>
        <authorList>
            <person name="Derks M.F."/>
            <person name="Smit S."/>
            <person name="Salis L."/>
            <person name="Schijlen E."/>
            <person name="Bossers A."/>
            <person name="Mateman C."/>
            <person name="Pijl A.S."/>
            <person name="de Ridder D."/>
            <person name="Groenen M.A."/>
            <person name="Visser M.E."/>
            <person name="Megens H.J."/>
        </authorList>
    </citation>
    <scope>NUCLEOTIDE SEQUENCE [LARGE SCALE GENOMIC DNA]</scope>
    <source>
        <strain evidence="2">WM2013NL</strain>
        <tissue evidence="2">Head and thorax</tissue>
    </source>
</reference>